<dbReference type="PANTHER" id="PTHR44591:SF3">
    <property type="entry name" value="RESPONSE REGULATORY DOMAIN-CONTAINING PROTEIN"/>
    <property type="match status" value="1"/>
</dbReference>
<dbReference type="Proteomes" id="UP000004980">
    <property type="component" value="Unassembled WGS sequence"/>
</dbReference>
<dbReference type="InterPro" id="IPR011006">
    <property type="entry name" value="CheY-like_superfamily"/>
</dbReference>
<evidence type="ECO:0000313" key="5">
    <source>
        <dbReference type="EMBL" id="EIM97509.1"/>
    </source>
</evidence>
<proteinExistence type="predicted"/>
<dbReference type="InterPro" id="IPR001789">
    <property type="entry name" value="Sig_transdc_resp-reg_receiver"/>
</dbReference>
<gene>
    <name evidence="5" type="ORF">WQE_28549</name>
</gene>
<dbReference type="PANTHER" id="PTHR44591">
    <property type="entry name" value="STRESS RESPONSE REGULATOR PROTEIN 1"/>
    <property type="match status" value="1"/>
</dbReference>
<dbReference type="EMBL" id="AKAU01000150">
    <property type="protein sequence ID" value="EIM97509.1"/>
    <property type="molecule type" value="Genomic_DNA"/>
</dbReference>
<name>A0ABP2PIZ2_9BURK</name>
<dbReference type="PROSITE" id="PS50110">
    <property type="entry name" value="RESPONSE_REGULATORY"/>
    <property type="match status" value="1"/>
</dbReference>
<keyword evidence="1 2" id="KW-0597">Phosphoprotein</keyword>
<dbReference type="Pfam" id="PF00072">
    <property type="entry name" value="Response_reg"/>
    <property type="match status" value="1"/>
</dbReference>
<evidence type="ECO:0000256" key="3">
    <source>
        <dbReference type="SAM" id="MobiDB-lite"/>
    </source>
</evidence>
<evidence type="ECO:0000256" key="1">
    <source>
        <dbReference type="ARBA" id="ARBA00022553"/>
    </source>
</evidence>
<evidence type="ECO:0000256" key="2">
    <source>
        <dbReference type="PROSITE-ProRule" id="PRU00169"/>
    </source>
</evidence>
<accession>A0ABP2PIZ2</accession>
<reference evidence="5 6" key="1">
    <citation type="journal article" date="2012" name="J. Bacteriol.">
        <title>Draft Genome Sequence of the Soil Bacterium Burkholderia terrae Strain BS001, Which Interacts with Fungal Surface Structures.</title>
        <authorList>
            <person name="Nazir R."/>
            <person name="Hansen M.A."/>
            <person name="Sorensen S."/>
            <person name="van Elsas J.D."/>
        </authorList>
    </citation>
    <scope>NUCLEOTIDE SEQUENCE [LARGE SCALE GENOMIC DNA]</scope>
    <source>
        <strain evidence="5 6">BS001</strain>
    </source>
</reference>
<dbReference type="SUPFAM" id="SSF52172">
    <property type="entry name" value="CheY-like"/>
    <property type="match status" value="1"/>
</dbReference>
<protein>
    <submittedName>
        <fullName evidence="5">Response regulator receiver protein</fullName>
    </submittedName>
</protein>
<dbReference type="Gene3D" id="3.40.50.2300">
    <property type="match status" value="1"/>
</dbReference>
<evidence type="ECO:0000313" key="6">
    <source>
        <dbReference type="Proteomes" id="UP000004980"/>
    </source>
</evidence>
<feature type="region of interest" description="Disordered" evidence="3">
    <location>
        <begin position="1"/>
        <end position="20"/>
    </location>
</feature>
<keyword evidence="6" id="KW-1185">Reference proteome</keyword>
<feature type="modified residue" description="4-aspartylphosphate" evidence="2">
    <location>
        <position position="97"/>
    </location>
</feature>
<dbReference type="SMART" id="SM00448">
    <property type="entry name" value="REC"/>
    <property type="match status" value="1"/>
</dbReference>
<organism evidence="5 6">
    <name type="scientific">Paraburkholderia hospita</name>
    <dbReference type="NCBI Taxonomy" id="169430"/>
    <lineage>
        <taxon>Bacteria</taxon>
        <taxon>Pseudomonadati</taxon>
        <taxon>Pseudomonadota</taxon>
        <taxon>Betaproteobacteria</taxon>
        <taxon>Burkholderiales</taxon>
        <taxon>Burkholderiaceae</taxon>
        <taxon>Paraburkholderia</taxon>
    </lineage>
</organism>
<comment type="caution">
    <text evidence="5">The sequence shown here is derived from an EMBL/GenBank/DDBJ whole genome shotgun (WGS) entry which is preliminary data.</text>
</comment>
<sequence>MLHHWLSRNDADRQKRPAPRRTIAQQNDYLFHSIATTPEPKIVAAMNTVLVIDDDPEQIDALRLAFAGEGYYVLTADDGAAGFVFASRKVPDLIITDWAMPVMNGYEMCSRLKAYPATAHIPVIMISGSEHDSAGVFDNFFRKPCDLTVLVYVAERIVAHRNQYRTGQNRHAPLPNARWAGIDTRCST</sequence>
<feature type="domain" description="Response regulatory" evidence="4">
    <location>
        <begin position="48"/>
        <end position="158"/>
    </location>
</feature>
<evidence type="ECO:0000259" key="4">
    <source>
        <dbReference type="PROSITE" id="PS50110"/>
    </source>
</evidence>
<dbReference type="InterPro" id="IPR050595">
    <property type="entry name" value="Bact_response_regulator"/>
</dbReference>